<accession>A0A5J6MWQ5</accession>
<evidence type="ECO:0000259" key="8">
    <source>
        <dbReference type="PROSITE" id="PS50893"/>
    </source>
</evidence>
<dbReference type="PANTHER" id="PTHR43297">
    <property type="entry name" value="OLIGOPEPTIDE TRANSPORT ATP-BINDING PROTEIN APPD"/>
    <property type="match status" value="1"/>
</dbReference>
<dbReference type="PROSITE" id="PS00211">
    <property type="entry name" value="ABC_TRANSPORTER_1"/>
    <property type="match status" value="1"/>
</dbReference>
<evidence type="ECO:0000256" key="1">
    <source>
        <dbReference type="ARBA" id="ARBA00004417"/>
    </source>
</evidence>
<dbReference type="PANTHER" id="PTHR43297:SF2">
    <property type="entry name" value="DIPEPTIDE TRANSPORT ATP-BINDING PROTEIN DPPD"/>
    <property type="match status" value="1"/>
</dbReference>
<evidence type="ECO:0000256" key="3">
    <source>
        <dbReference type="ARBA" id="ARBA00022448"/>
    </source>
</evidence>
<dbReference type="NCBIfam" id="TIGR01727">
    <property type="entry name" value="oligo_HPY"/>
    <property type="match status" value="1"/>
</dbReference>
<dbReference type="KEGG" id="hadh:FRZ61_05480"/>
<evidence type="ECO:0000256" key="2">
    <source>
        <dbReference type="ARBA" id="ARBA00005417"/>
    </source>
</evidence>
<keyword evidence="4" id="KW-1003">Cell membrane</keyword>
<evidence type="ECO:0000256" key="4">
    <source>
        <dbReference type="ARBA" id="ARBA00022475"/>
    </source>
</evidence>
<dbReference type="Pfam" id="PF00005">
    <property type="entry name" value="ABC_tran"/>
    <property type="match status" value="1"/>
</dbReference>
<evidence type="ECO:0000313" key="10">
    <source>
        <dbReference type="Proteomes" id="UP000325797"/>
    </source>
</evidence>
<dbReference type="InterPro" id="IPR017871">
    <property type="entry name" value="ABC_transporter-like_CS"/>
</dbReference>
<dbReference type="Pfam" id="PF08352">
    <property type="entry name" value="oligo_HPY"/>
    <property type="match status" value="1"/>
</dbReference>
<dbReference type="Proteomes" id="UP000325797">
    <property type="component" value="Chromosome"/>
</dbReference>
<protein>
    <submittedName>
        <fullName evidence="9">ABC transporter ATP-binding protein</fullName>
    </submittedName>
</protein>
<keyword evidence="3" id="KW-0813">Transport</keyword>
<dbReference type="FunFam" id="3.40.50.300:FF:000016">
    <property type="entry name" value="Oligopeptide ABC transporter ATP-binding component"/>
    <property type="match status" value="1"/>
</dbReference>
<dbReference type="GO" id="GO:0005524">
    <property type="term" value="F:ATP binding"/>
    <property type="evidence" value="ECO:0007669"/>
    <property type="project" value="UniProtKB-KW"/>
</dbReference>
<dbReference type="InterPro" id="IPR050388">
    <property type="entry name" value="ABC_Ni/Peptide_Import"/>
</dbReference>
<dbReference type="InterPro" id="IPR003439">
    <property type="entry name" value="ABC_transporter-like_ATP-bd"/>
</dbReference>
<dbReference type="GO" id="GO:0005886">
    <property type="term" value="C:plasma membrane"/>
    <property type="evidence" value="ECO:0007669"/>
    <property type="project" value="UniProtKB-SubCell"/>
</dbReference>
<reference evidence="9 10" key="1">
    <citation type="submission" date="2019-08" db="EMBL/GenBank/DDBJ databases">
        <title>Hyperibacter terrae gen. nov., sp. nov. and Hyperibacter viscosus sp. nov., two new members in the family Rhodospirillaceae isolated from the rhizosphere of Hypericum perforatum.</title>
        <authorList>
            <person name="Noviana Z."/>
        </authorList>
    </citation>
    <scope>NUCLEOTIDE SEQUENCE [LARGE SCALE GENOMIC DNA]</scope>
    <source>
        <strain evidence="9 10">R5959</strain>
    </source>
</reference>
<evidence type="ECO:0000256" key="7">
    <source>
        <dbReference type="ARBA" id="ARBA00023136"/>
    </source>
</evidence>
<proteinExistence type="inferred from homology"/>
<comment type="similarity">
    <text evidence="2">Belongs to the ABC transporter superfamily.</text>
</comment>
<dbReference type="InterPro" id="IPR027417">
    <property type="entry name" value="P-loop_NTPase"/>
</dbReference>
<dbReference type="SMART" id="SM00382">
    <property type="entry name" value="AAA"/>
    <property type="match status" value="1"/>
</dbReference>
<dbReference type="AlphaFoldDB" id="A0A5J6MWQ5"/>
<dbReference type="InterPro" id="IPR003593">
    <property type="entry name" value="AAA+_ATPase"/>
</dbReference>
<evidence type="ECO:0000256" key="6">
    <source>
        <dbReference type="ARBA" id="ARBA00022840"/>
    </source>
</evidence>
<dbReference type="PROSITE" id="PS50893">
    <property type="entry name" value="ABC_TRANSPORTER_2"/>
    <property type="match status" value="1"/>
</dbReference>
<sequence>MQPSTLASASTDAGAGALLEVRDLSISFRTGRGLARVVDGVSFAIAPREIVGLIGESGSGKTMTLMSLIGLIDDPNVVIEGSIRFKGRELVGAGKPVLRAMRGNEMSIVFQDPMTALTPVLKIGGQIEEQIRAHEPIGRKAARRRAIDLLAAVGIADPAAAAERYPHQLSGGMRQRVCIAMALSCRPSLLLADEPTTALDVTVQAQILDLIRHLRTEFGSSIIFVSHDLGVVAEVADRIVVMYGGTIVESGTTEELFVRPLHPYSRALKASIPPLSGERPKRLWSIPGAPPSPLLAPMPGCAFAPRCQHRFEACGARPRLSGVAAHLAACHLVAGGRQAVDGADMPEGRP</sequence>
<dbReference type="Gene3D" id="3.40.50.300">
    <property type="entry name" value="P-loop containing nucleotide triphosphate hydrolases"/>
    <property type="match status" value="1"/>
</dbReference>
<dbReference type="OrthoDB" id="37801at2"/>
<dbReference type="GO" id="GO:0015833">
    <property type="term" value="P:peptide transport"/>
    <property type="evidence" value="ECO:0007669"/>
    <property type="project" value="InterPro"/>
</dbReference>
<keyword evidence="7" id="KW-0472">Membrane</keyword>
<dbReference type="GO" id="GO:0055085">
    <property type="term" value="P:transmembrane transport"/>
    <property type="evidence" value="ECO:0007669"/>
    <property type="project" value="UniProtKB-ARBA"/>
</dbReference>
<keyword evidence="5" id="KW-0547">Nucleotide-binding</keyword>
<dbReference type="InterPro" id="IPR013563">
    <property type="entry name" value="Oligopep_ABC_C"/>
</dbReference>
<evidence type="ECO:0000256" key="5">
    <source>
        <dbReference type="ARBA" id="ARBA00022741"/>
    </source>
</evidence>
<name>A0A5J6MWQ5_9PROT</name>
<dbReference type="RefSeq" id="WP_151114861.1">
    <property type="nucleotide sequence ID" value="NZ_CP042582.1"/>
</dbReference>
<dbReference type="SUPFAM" id="SSF52540">
    <property type="entry name" value="P-loop containing nucleoside triphosphate hydrolases"/>
    <property type="match status" value="1"/>
</dbReference>
<dbReference type="CDD" id="cd03257">
    <property type="entry name" value="ABC_NikE_OppD_transporters"/>
    <property type="match status" value="1"/>
</dbReference>
<dbReference type="EMBL" id="CP042582">
    <property type="protein sequence ID" value="QEX20630.1"/>
    <property type="molecule type" value="Genomic_DNA"/>
</dbReference>
<gene>
    <name evidence="9" type="ORF">FRZ61_05480</name>
</gene>
<keyword evidence="10" id="KW-1185">Reference proteome</keyword>
<feature type="domain" description="ABC transporter" evidence="8">
    <location>
        <begin position="21"/>
        <end position="269"/>
    </location>
</feature>
<keyword evidence="6 9" id="KW-0067">ATP-binding</keyword>
<organism evidence="9 10">
    <name type="scientific">Hypericibacter adhaerens</name>
    <dbReference type="NCBI Taxonomy" id="2602016"/>
    <lineage>
        <taxon>Bacteria</taxon>
        <taxon>Pseudomonadati</taxon>
        <taxon>Pseudomonadota</taxon>
        <taxon>Alphaproteobacteria</taxon>
        <taxon>Rhodospirillales</taxon>
        <taxon>Dongiaceae</taxon>
        <taxon>Hypericibacter</taxon>
    </lineage>
</organism>
<dbReference type="GO" id="GO:0016887">
    <property type="term" value="F:ATP hydrolysis activity"/>
    <property type="evidence" value="ECO:0007669"/>
    <property type="project" value="InterPro"/>
</dbReference>
<comment type="subcellular location">
    <subcellularLocation>
        <location evidence="1">Cell inner membrane</location>
        <topology evidence="1">Peripheral membrane protein</topology>
    </subcellularLocation>
</comment>
<evidence type="ECO:0000313" key="9">
    <source>
        <dbReference type="EMBL" id="QEX20630.1"/>
    </source>
</evidence>